<proteinExistence type="predicted"/>
<accession>A0AA40SMF5</accession>
<keyword evidence="2" id="KW-1185">Reference proteome</keyword>
<reference evidence="1 2" key="1">
    <citation type="submission" date="2020-08" db="EMBL/GenBank/DDBJ databases">
        <title>Sequencing the genomes of 1000 actinobacteria strains.</title>
        <authorList>
            <person name="Klenk H.-P."/>
        </authorList>
    </citation>
    <scope>NUCLEOTIDE SEQUENCE [LARGE SCALE GENOMIC DNA]</scope>
    <source>
        <strain evidence="1 2">DSM 19600</strain>
    </source>
</reference>
<dbReference type="AlphaFoldDB" id="A0AA40SMF5"/>
<protein>
    <submittedName>
        <fullName evidence="1">Uncharacterized protein</fullName>
    </submittedName>
</protein>
<dbReference type="EMBL" id="JACIFH010000001">
    <property type="protein sequence ID" value="MBB4138892.1"/>
    <property type="molecule type" value="Genomic_DNA"/>
</dbReference>
<gene>
    <name evidence="1" type="ORF">BKA10_000686</name>
</gene>
<comment type="caution">
    <text evidence="1">The sequence shown here is derived from an EMBL/GenBank/DDBJ whole genome shotgun (WGS) entry which is preliminary data.</text>
</comment>
<sequence>MLQLDDLDAGDVLSDQPTVTTARVQLALPGQQDLIPQPVLQRLKLGREFRMQQRSDAVRLRVIERAVQQEVGVSAQPLPAALLTTDRVVARDPHTKPAGSEFVGGDAAVVDDETRNSRVRCQTIRFERITTGRVLEMSVTGPLERVRNRVSYPSGLNPTLPPLKATSHAVRVGLVFTFGQDVLRLEGTCGGMRLNGTDQAPHRDGCLRALLFIGVPDFDRFGSDAVGGSRRVVRCVALLDRGRMATRAIS</sequence>
<evidence type="ECO:0000313" key="1">
    <source>
        <dbReference type="EMBL" id="MBB4138892.1"/>
    </source>
</evidence>
<organism evidence="1 2">
    <name type="scientific">Microbacterium invictum</name>
    <dbReference type="NCBI Taxonomy" id="515415"/>
    <lineage>
        <taxon>Bacteria</taxon>
        <taxon>Bacillati</taxon>
        <taxon>Actinomycetota</taxon>
        <taxon>Actinomycetes</taxon>
        <taxon>Micrococcales</taxon>
        <taxon>Microbacteriaceae</taxon>
        <taxon>Microbacterium</taxon>
    </lineage>
</organism>
<dbReference type="Proteomes" id="UP000549113">
    <property type="component" value="Unassembled WGS sequence"/>
</dbReference>
<evidence type="ECO:0000313" key="2">
    <source>
        <dbReference type="Proteomes" id="UP000549113"/>
    </source>
</evidence>
<name>A0AA40SMF5_9MICO</name>